<dbReference type="AlphaFoldDB" id="F8AJ79"/>
<dbReference type="Proteomes" id="UP000008386">
    <property type="component" value="Chromosome"/>
</dbReference>
<dbReference type="HOGENOM" id="CLU_1801776_0_0_2"/>
<reference evidence="2 3" key="1">
    <citation type="journal article" date="2011" name="J. Bacteriol.">
        <title>Complete genome sequence of the obligate piezophilic hyperthermophilic archaeon Pyrococcus yayanosii CH1.</title>
        <authorList>
            <person name="Jun X."/>
            <person name="Lupeng L."/>
            <person name="Minjuan X."/>
            <person name="Oger P."/>
            <person name="Fengping W."/>
            <person name="Jebbar M."/>
            <person name="Xiang X."/>
        </authorList>
    </citation>
    <scope>NUCLEOTIDE SEQUENCE [LARGE SCALE GENOMIC DNA]</scope>
    <source>
        <strain evidence="3">CH1 / JCM 16557</strain>
    </source>
</reference>
<accession>F8AJ79</accession>
<evidence type="ECO:0000313" key="3">
    <source>
        <dbReference type="Proteomes" id="UP000008386"/>
    </source>
</evidence>
<evidence type="ECO:0000256" key="1">
    <source>
        <dbReference type="SAM" id="Phobius"/>
    </source>
</evidence>
<dbReference type="STRING" id="529709.PYCH_08350"/>
<dbReference type="eggNOG" id="arCOG12908">
    <property type="taxonomic scope" value="Archaea"/>
</dbReference>
<keyword evidence="3" id="KW-1185">Reference proteome</keyword>
<keyword evidence="1" id="KW-1133">Transmembrane helix</keyword>
<sequence length="143" mass="15969">MLKQFLNFIKMVSIYVAFLMTFVFGISLLIVAIVKGKYAHCYIKFVIKNVMLPLAGAIYVHEIFQYLPIMSPITVKMDFKRFMFVWEPTVEVSSIRGLCGWILGFVSPFVIGILLLGMGNGIVAIPFLLVSISGIVGILEGLK</sequence>
<dbReference type="OrthoDB" id="378989at2157"/>
<gene>
    <name evidence="2" type="ordered locus">PYCH_08350</name>
</gene>
<keyword evidence="1" id="KW-0472">Membrane</keyword>
<protein>
    <submittedName>
        <fullName evidence="2">Uncharacterized protein</fullName>
    </submittedName>
</protein>
<feature type="transmembrane region" description="Helical" evidence="1">
    <location>
        <begin position="12"/>
        <end position="34"/>
    </location>
</feature>
<feature type="transmembrane region" description="Helical" evidence="1">
    <location>
        <begin position="54"/>
        <end position="75"/>
    </location>
</feature>
<proteinExistence type="predicted"/>
<feature type="transmembrane region" description="Helical" evidence="1">
    <location>
        <begin position="122"/>
        <end position="142"/>
    </location>
</feature>
<dbReference type="KEGG" id="pya:PYCH_08350"/>
<feature type="transmembrane region" description="Helical" evidence="1">
    <location>
        <begin position="95"/>
        <end position="116"/>
    </location>
</feature>
<organism evidence="2 3">
    <name type="scientific">Pyrococcus yayanosii (strain CH1 / JCM 16557)</name>
    <dbReference type="NCBI Taxonomy" id="529709"/>
    <lineage>
        <taxon>Archaea</taxon>
        <taxon>Methanobacteriati</taxon>
        <taxon>Methanobacteriota</taxon>
        <taxon>Thermococci</taxon>
        <taxon>Thermococcales</taxon>
        <taxon>Thermococcaceae</taxon>
        <taxon>Pyrococcus</taxon>
    </lineage>
</organism>
<dbReference type="EMBL" id="CP002779">
    <property type="protein sequence ID" value="AEH24520.1"/>
    <property type="molecule type" value="Genomic_DNA"/>
</dbReference>
<keyword evidence="1" id="KW-0812">Transmembrane</keyword>
<name>F8AJ79_PYRYC</name>
<evidence type="ECO:0000313" key="2">
    <source>
        <dbReference type="EMBL" id="AEH24520.1"/>
    </source>
</evidence>